<dbReference type="KEGG" id="mpsy:CEK71_18190"/>
<evidence type="ECO:0000256" key="2">
    <source>
        <dbReference type="ARBA" id="ARBA00008806"/>
    </source>
</evidence>
<evidence type="ECO:0000256" key="5">
    <source>
        <dbReference type="ARBA" id="ARBA00022989"/>
    </source>
</evidence>
<evidence type="ECO:0000256" key="1">
    <source>
        <dbReference type="ARBA" id="ARBA00004651"/>
    </source>
</evidence>
<dbReference type="PANTHER" id="PTHR37937:SF1">
    <property type="entry name" value="CONJUGATIVE TRANSFER: DNA TRANSPORT"/>
    <property type="match status" value="1"/>
</dbReference>
<reference evidence="7 8" key="1">
    <citation type="submission" date="2017-06" db="EMBL/GenBank/DDBJ databases">
        <title>Genome Sequencing of the methanotroph Methylovulum psychrotolerants str. HV10-M2 isolated from a high-altitude environment.</title>
        <authorList>
            <person name="Mateos-Rivera A."/>
        </authorList>
    </citation>
    <scope>NUCLEOTIDE SEQUENCE [LARGE SCALE GENOMIC DNA]</scope>
    <source>
        <strain evidence="7 8">HV10_M2</strain>
    </source>
</reference>
<sequence>MLMVMKGTFDLLFKAGKYLVKGYALNQEEGARFSNSQEEKAIFKPRNTGLLIDGKNKRLSEKDSFEHLAVIAKPGSGKTTGFIIPNILDKASQKCSMVITDPSGEIFANTSGYLSSRGYKILTLNPDDLSKSCRFNPFAGLTASNIIEIEQICSSIVLSKYGNDKEGVWNDGAISLLEVFAKCLAFTEPDNLNLPNINYLVQMFGENGSGLDDWVVEHSINPEDLHDKSIVNAWIGITKNNKNMLTSYATIAKTALKQLNNRQIQKLLASNDLNLNRLRREKTALYLIVPANQQGYYQFLIDVLYTRLFAVLMHRLPQRDDLSVYCFLDEFGSSYINDFQALINNIRKYRVSLSIVLQSISQLDSKYGKNAEAIKGGIGSYLILSGADYSTAKEISDIIGKRLLIQRNNLTDVEKHYHELTLLTPDQIRTLGNQQAVFLSKNRHPLLINITPYYQNFLYKSAVNRKPYVLPENQTDDNIGLINL</sequence>
<dbReference type="PANTHER" id="PTHR37937">
    <property type="entry name" value="CONJUGATIVE TRANSFER: DNA TRANSPORT"/>
    <property type="match status" value="1"/>
</dbReference>
<organism evidence="7 8">
    <name type="scientific">Methylovulum psychrotolerans</name>
    <dbReference type="NCBI Taxonomy" id="1704499"/>
    <lineage>
        <taxon>Bacteria</taxon>
        <taxon>Pseudomonadati</taxon>
        <taxon>Pseudomonadota</taxon>
        <taxon>Gammaproteobacteria</taxon>
        <taxon>Methylococcales</taxon>
        <taxon>Methylococcaceae</taxon>
        <taxon>Methylovulum</taxon>
    </lineage>
</organism>
<dbReference type="Gene3D" id="3.40.50.300">
    <property type="entry name" value="P-loop containing nucleotide triphosphate hydrolases"/>
    <property type="match status" value="2"/>
</dbReference>
<keyword evidence="6" id="KW-0472">Membrane</keyword>
<keyword evidence="3" id="KW-1003">Cell membrane</keyword>
<comment type="subcellular location">
    <subcellularLocation>
        <location evidence="1">Cell membrane</location>
        <topology evidence="1">Multi-pass membrane protein</topology>
    </subcellularLocation>
</comment>
<keyword evidence="4" id="KW-0812">Transmembrane</keyword>
<proteinExistence type="inferred from homology"/>
<dbReference type="InterPro" id="IPR051539">
    <property type="entry name" value="T4SS-coupling_protein"/>
</dbReference>
<dbReference type="SUPFAM" id="SSF52540">
    <property type="entry name" value="P-loop containing nucleoside triphosphate hydrolases"/>
    <property type="match status" value="1"/>
</dbReference>
<dbReference type="Pfam" id="PF02534">
    <property type="entry name" value="T4SS-DNA_transf"/>
    <property type="match status" value="1"/>
</dbReference>
<evidence type="ECO:0000313" key="8">
    <source>
        <dbReference type="Proteomes" id="UP000197019"/>
    </source>
</evidence>
<dbReference type="GO" id="GO:0005886">
    <property type="term" value="C:plasma membrane"/>
    <property type="evidence" value="ECO:0007669"/>
    <property type="project" value="UniProtKB-SubCell"/>
</dbReference>
<dbReference type="InterPro" id="IPR003688">
    <property type="entry name" value="TraG/VirD4"/>
</dbReference>
<keyword evidence="8" id="KW-1185">Reference proteome</keyword>
<gene>
    <name evidence="7" type="ORF">CEK71_18190</name>
</gene>
<dbReference type="EMBL" id="CP022129">
    <property type="protein sequence ID" value="ASF47841.1"/>
    <property type="molecule type" value="Genomic_DNA"/>
</dbReference>
<dbReference type="CDD" id="cd01127">
    <property type="entry name" value="TrwB_TraG_TraD_VirD4"/>
    <property type="match status" value="2"/>
</dbReference>
<dbReference type="AlphaFoldDB" id="A0A1Z4C2U7"/>
<name>A0A1Z4C2U7_9GAMM</name>
<protein>
    <submittedName>
        <fullName evidence="7">Recombinase</fullName>
    </submittedName>
</protein>
<evidence type="ECO:0000256" key="4">
    <source>
        <dbReference type="ARBA" id="ARBA00022692"/>
    </source>
</evidence>
<evidence type="ECO:0000256" key="3">
    <source>
        <dbReference type="ARBA" id="ARBA00022475"/>
    </source>
</evidence>
<comment type="similarity">
    <text evidence="2">Belongs to the VirD4/TraG family.</text>
</comment>
<dbReference type="OrthoDB" id="6302031at2"/>
<dbReference type="InterPro" id="IPR027417">
    <property type="entry name" value="P-loop_NTPase"/>
</dbReference>
<evidence type="ECO:0000256" key="6">
    <source>
        <dbReference type="ARBA" id="ARBA00023136"/>
    </source>
</evidence>
<evidence type="ECO:0000313" key="7">
    <source>
        <dbReference type="EMBL" id="ASF47841.1"/>
    </source>
</evidence>
<dbReference type="Proteomes" id="UP000197019">
    <property type="component" value="Chromosome"/>
</dbReference>
<accession>A0A1Z4C2U7</accession>
<keyword evidence="5" id="KW-1133">Transmembrane helix</keyword>